<proteinExistence type="inferred from homology"/>
<dbReference type="FunFam" id="3.40.50.1110:FF:000003">
    <property type="entry name" value="GDSL esterase/lipase APG"/>
    <property type="match status" value="1"/>
</dbReference>
<protein>
    <recommendedName>
        <fullName evidence="4">GDSL esterase/lipase EXL3</fullName>
    </recommendedName>
</protein>
<evidence type="ECO:0000313" key="2">
    <source>
        <dbReference type="EMBL" id="KAJ8451912.1"/>
    </source>
</evidence>
<dbReference type="Gene3D" id="3.40.50.1110">
    <property type="entry name" value="SGNH hydrolase"/>
    <property type="match status" value="1"/>
</dbReference>
<reference evidence="2" key="1">
    <citation type="submission" date="2022-04" db="EMBL/GenBank/DDBJ databases">
        <title>Carnegiea gigantea Genome sequencing and assembly v2.</title>
        <authorList>
            <person name="Copetti D."/>
            <person name="Sanderson M.J."/>
            <person name="Burquez A."/>
            <person name="Wojciechowski M.F."/>
        </authorList>
    </citation>
    <scope>NUCLEOTIDE SEQUENCE</scope>
    <source>
        <strain evidence="2">SGP5-SGP5p</strain>
        <tissue evidence="2">Aerial part</tissue>
    </source>
</reference>
<name>A0A9Q1KY89_9CARY</name>
<dbReference type="InterPro" id="IPR036514">
    <property type="entry name" value="SGNH_hydro_sf"/>
</dbReference>
<dbReference type="Proteomes" id="UP001153076">
    <property type="component" value="Unassembled WGS sequence"/>
</dbReference>
<gene>
    <name evidence="2" type="ORF">Cgig2_007395</name>
</gene>
<sequence>MEVFLTIGSSLHLKSISILVSYMVIGSCLHVYECAIALPKNVRVPAVLVFGDSIVDPGNNDFINTISKANFPPYGRDFEGGVATGRYSNGKIPSDLIAEAAGIKELVPAYLDPSLQINDLLTGVSFASGAAGYDPISATLANALSLEDQLRHFKEYISKLKAAVGENTTSAIISQSLYFVFAGSNDITNTFLLPIRRLQYNTSVYTSMLVNWATEFVQELYALGARRIGVTNLPPLGCLPSQRTLNGGLLRDCSAEENENAVIYNNKLCPELKSLKQKLPGSRIVHLDVYTPLLNLIMNPSRYGFEVSNRGCCGSGKIEVIALCSRFDIRTCTDASKFVFWDSFHPTETAYRYLVNYLLQRSLTEFY</sequence>
<organism evidence="2 3">
    <name type="scientific">Carnegiea gigantea</name>
    <dbReference type="NCBI Taxonomy" id="171969"/>
    <lineage>
        <taxon>Eukaryota</taxon>
        <taxon>Viridiplantae</taxon>
        <taxon>Streptophyta</taxon>
        <taxon>Embryophyta</taxon>
        <taxon>Tracheophyta</taxon>
        <taxon>Spermatophyta</taxon>
        <taxon>Magnoliopsida</taxon>
        <taxon>eudicotyledons</taxon>
        <taxon>Gunneridae</taxon>
        <taxon>Pentapetalae</taxon>
        <taxon>Caryophyllales</taxon>
        <taxon>Cactineae</taxon>
        <taxon>Cactaceae</taxon>
        <taxon>Cactoideae</taxon>
        <taxon>Echinocereeae</taxon>
        <taxon>Carnegiea</taxon>
    </lineage>
</organism>
<dbReference type="EMBL" id="JAKOGI010000007">
    <property type="protein sequence ID" value="KAJ8451912.1"/>
    <property type="molecule type" value="Genomic_DNA"/>
</dbReference>
<evidence type="ECO:0000256" key="1">
    <source>
        <dbReference type="ARBA" id="ARBA00008668"/>
    </source>
</evidence>
<accession>A0A9Q1KY89</accession>
<evidence type="ECO:0008006" key="4">
    <source>
        <dbReference type="Google" id="ProtNLM"/>
    </source>
</evidence>
<dbReference type="PANTHER" id="PTHR45642">
    <property type="entry name" value="GDSL ESTERASE/LIPASE EXL3"/>
    <property type="match status" value="1"/>
</dbReference>
<dbReference type="SUPFAM" id="SSF52266">
    <property type="entry name" value="SGNH hydrolase"/>
    <property type="match status" value="1"/>
</dbReference>
<dbReference type="InterPro" id="IPR035669">
    <property type="entry name" value="SGNH_plant_lipase-like"/>
</dbReference>
<dbReference type="AlphaFoldDB" id="A0A9Q1KY89"/>
<comment type="caution">
    <text evidence="2">The sequence shown here is derived from an EMBL/GenBank/DDBJ whole genome shotgun (WGS) entry which is preliminary data.</text>
</comment>
<evidence type="ECO:0000313" key="3">
    <source>
        <dbReference type="Proteomes" id="UP001153076"/>
    </source>
</evidence>
<keyword evidence="3" id="KW-1185">Reference proteome</keyword>
<dbReference type="CDD" id="cd01837">
    <property type="entry name" value="SGNH_plant_lipase_like"/>
    <property type="match status" value="1"/>
</dbReference>
<comment type="similarity">
    <text evidence="1">Belongs to the 'GDSL' lipolytic enzyme family.</text>
</comment>
<dbReference type="InterPro" id="IPR001087">
    <property type="entry name" value="GDSL"/>
</dbReference>
<dbReference type="PANTHER" id="PTHR45642:SF95">
    <property type="entry name" value="GDSL-LIKE LIPASE_ACYLHYDROLASE FAMILY PROTEIN, EXPRESSED"/>
    <property type="match status" value="1"/>
</dbReference>
<dbReference type="Pfam" id="PF00657">
    <property type="entry name" value="Lipase_GDSL"/>
    <property type="match status" value="1"/>
</dbReference>
<dbReference type="GO" id="GO:0005576">
    <property type="term" value="C:extracellular region"/>
    <property type="evidence" value="ECO:0007669"/>
    <property type="project" value="TreeGrafter"/>
</dbReference>
<dbReference type="OrthoDB" id="1600564at2759"/>
<dbReference type="InterPro" id="IPR050592">
    <property type="entry name" value="GDSL_lipolytic_enzyme"/>
</dbReference>
<dbReference type="GO" id="GO:0016788">
    <property type="term" value="F:hydrolase activity, acting on ester bonds"/>
    <property type="evidence" value="ECO:0007669"/>
    <property type="project" value="InterPro"/>
</dbReference>